<protein>
    <submittedName>
        <fullName evidence="6">Transcriptional regulator</fullName>
    </submittedName>
</protein>
<dbReference type="Proteomes" id="UP000186559">
    <property type="component" value="Chromosome"/>
</dbReference>
<dbReference type="GO" id="GO:0000976">
    <property type="term" value="F:transcription cis-regulatory region binding"/>
    <property type="evidence" value="ECO:0007669"/>
    <property type="project" value="TreeGrafter"/>
</dbReference>
<evidence type="ECO:0000313" key="7">
    <source>
        <dbReference type="Proteomes" id="UP000186559"/>
    </source>
</evidence>
<dbReference type="GO" id="GO:0003700">
    <property type="term" value="F:DNA-binding transcription factor activity"/>
    <property type="evidence" value="ECO:0007669"/>
    <property type="project" value="TreeGrafter"/>
</dbReference>
<keyword evidence="2 4" id="KW-0238">DNA-binding</keyword>
<evidence type="ECO:0000313" key="6">
    <source>
        <dbReference type="EMBL" id="APX23689.1"/>
    </source>
</evidence>
<dbReference type="SUPFAM" id="SSF46689">
    <property type="entry name" value="Homeodomain-like"/>
    <property type="match status" value="1"/>
</dbReference>
<dbReference type="EMBL" id="CP014796">
    <property type="protein sequence ID" value="APX23689.1"/>
    <property type="molecule type" value="Genomic_DNA"/>
</dbReference>
<feature type="DNA-binding region" description="H-T-H motif" evidence="4">
    <location>
        <begin position="32"/>
        <end position="51"/>
    </location>
</feature>
<proteinExistence type="predicted"/>
<gene>
    <name evidence="6" type="ORF">Ga0080559_TMP2893</name>
</gene>
<dbReference type="OrthoDB" id="9802802at2"/>
<dbReference type="InterPro" id="IPR050109">
    <property type="entry name" value="HTH-type_TetR-like_transc_reg"/>
</dbReference>
<dbReference type="Gene3D" id="1.10.357.10">
    <property type="entry name" value="Tetracycline Repressor, domain 2"/>
    <property type="match status" value="1"/>
</dbReference>
<keyword evidence="1" id="KW-0805">Transcription regulation</keyword>
<accession>A0A1U7D6B9</accession>
<evidence type="ECO:0000256" key="4">
    <source>
        <dbReference type="PROSITE-ProRule" id="PRU00335"/>
    </source>
</evidence>
<evidence type="ECO:0000256" key="3">
    <source>
        <dbReference type="ARBA" id="ARBA00023163"/>
    </source>
</evidence>
<dbReference type="InterPro" id="IPR001647">
    <property type="entry name" value="HTH_TetR"/>
</dbReference>
<evidence type="ECO:0000259" key="5">
    <source>
        <dbReference type="PROSITE" id="PS50977"/>
    </source>
</evidence>
<dbReference type="InterPro" id="IPR041478">
    <property type="entry name" value="TetR_C_27"/>
</dbReference>
<dbReference type="Pfam" id="PF17935">
    <property type="entry name" value="TetR_C_27"/>
    <property type="match status" value="1"/>
</dbReference>
<dbReference type="RefSeq" id="WP_076623657.1">
    <property type="nucleotide sequence ID" value="NZ_BMEW01000007.1"/>
</dbReference>
<dbReference type="AlphaFoldDB" id="A0A1U7D6B9"/>
<name>A0A1U7D6B9_9RHOB</name>
<dbReference type="PANTHER" id="PTHR30055">
    <property type="entry name" value="HTH-TYPE TRANSCRIPTIONAL REGULATOR RUTR"/>
    <property type="match status" value="1"/>
</dbReference>
<keyword evidence="7" id="KW-1185">Reference proteome</keyword>
<organism evidence="6 7">
    <name type="scientific">Salipiger profundus</name>
    <dbReference type="NCBI Taxonomy" id="1229727"/>
    <lineage>
        <taxon>Bacteria</taxon>
        <taxon>Pseudomonadati</taxon>
        <taxon>Pseudomonadota</taxon>
        <taxon>Alphaproteobacteria</taxon>
        <taxon>Rhodobacterales</taxon>
        <taxon>Roseobacteraceae</taxon>
        <taxon>Salipiger</taxon>
    </lineage>
</organism>
<dbReference type="PROSITE" id="PS50977">
    <property type="entry name" value="HTH_TETR_2"/>
    <property type="match status" value="1"/>
</dbReference>
<evidence type="ECO:0000256" key="1">
    <source>
        <dbReference type="ARBA" id="ARBA00023015"/>
    </source>
</evidence>
<feature type="domain" description="HTH tetR-type" evidence="5">
    <location>
        <begin position="9"/>
        <end position="69"/>
    </location>
</feature>
<dbReference type="InterPro" id="IPR009057">
    <property type="entry name" value="Homeodomain-like_sf"/>
</dbReference>
<keyword evidence="3" id="KW-0804">Transcription</keyword>
<dbReference type="PANTHER" id="PTHR30055:SF151">
    <property type="entry name" value="TRANSCRIPTIONAL REGULATORY PROTEIN"/>
    <property type="match status" value="1"/>
</dbReference>
<dbReference type="STRING" id="1229727.Ga0080559_TMP2893"/>
<sequence>MPRTGLSPEAARQRATEIAVARIREHGFSKLRLADVAREMGVSHAALYAHFRDKAALLDAVTDSWLADARQRTARICEGPGPAVERIEAWFVERYRIKSGRVKSDPEIFYGFNEATAGERPVIRDHMALLCSELTGLVEEAGLGGRAEAAMLDEALTAFLHPSLIAPGPDPDREAALRRLVRVLLAGLSATRS</sequence>
<evidence type="ECO:0000256" key="2">
    <source>
        <dbReference type="ARBA" id="ARBA00023125"/>
    </source>
</evidence>
<reference evidence="6 7" key="1">
    <citation type="submission" date="2016-03" db="EMBL/GenBank/DDBJ databases">
        <title>Deep-sea bacteria in the southern Pacific.</title>
        <authorList>
            <person name="Tang K."/>
        </authorList>
    </citation>
    <scope>NUCLEOTIDE SEQUENCE [LARGE SCALE GENOMIC DNA]</scope>
    <source>
        <strain evidence="6 7">JLT2016</strain>
    </source>
</reference>
<dbReference type="KEGG" id="tpro:Ga0080559_TMP2893"/>
<dbReference type="Pfam" id="PF00440">
    <property type="entry name" value="TetR_N"/>
    <property type="match status" value="1"/>
</dbReference>